<feature type="region of interest" description="Disordered" evidence="1">
    <location>
        <begin position="1"/>
        <end position="27"/>
    </location>
</feature>
<evidence type="ECO:0000256" key="1">
    <source>
        <dbReference type="SAM" id="MobiDB-lite"/>
    </source>
</evidence>
<feature type="compositionally biased region" description="Polar residues" evidence="1">
    <location>
        <begin position="169"/>
        <end position="179"/>
    </location>
</feature>
<dbReference type="InParanoid" id="A0A401GMJ4"/>
<feature type="region of interest" description="Disordered" evidence="1">
    <location>
        <begin position="91"/>
        <end position="113"/>
    </location>
</feature>
<name>A0A401GMJ4_9APHY</name>
<dbReference type="Proteomes" id="UP000287166">
    <property type="component" value="Unassembled WGS sequence"/>
</dbReference>
<organism evidence="2 3">
    <name type="scientific">Sparassis crispa</name>
    <dbReference type="NCBI Taxonomy" id="139825"/>
    <lineage>
        <taxon>Eukaryota</taxon>
        <taxon>Fungi</taxon>
        <taxon>Dikarya</taxon>
        <taxon>Basidiomycota</taxon>
        <taxon>Agaricomycotina</taxon>
        <taxon>Agaricomycetes</taxon>
        <taxon>Polyporales</taxon>
        <taxon>Sparassidaceae</taxon>
        <taxon>Sparassis</taxon>
    </lineage>
</organism>
<comment type="caution">
    <text evidence="2">The sequence shown here is derived from an EMBL/GenBank/DDBJ whole genome shotgun (WGS) entry which is preliminary data.</text>
</comment>
<sequence>MRPPRRPAVGTPIPRLADHKTRAPPAHAVSSPLWLRFRDRARLDHHADLPACQHQSRAELLAKHMHPLVPTPHLARPKCASPLRTQFGVRSRPLSTAPRPLTPSTTYTRHLNHHVDLRLEREYRAWPTAKHAPPPRAPPPRPSRPHFATAPRSTTARTSRSNAKAAPGLSQSAPAQHTQFPRHSRPRFGTAPRRQMPTGMPQQSHREQLPPRPISSHNHHHGLRH</sequence>
<accession>A0A401GMJ4</accession>
<dbReference type="AlphaFoldDB" id="A0A401GMJ4"/>
<dbReference type="RefSeq" id="XP_027614302.1">
    <property type="nucleotide sequence ID" value="XM_027758501.1"/>
</dbReference>
<protein>
    <submittedName>
        <fullName evidence="2">Uncharacterized protein</fullName>
    </submittedName>
</protein>
<feature type="region of interest" description="Disordered" evidence="1">
    <location>
        <begin position="129"/>
        <end position="225"/>
    </location>
</feature>
<evidence type="ECO:0000313" key="2">
    <source>
        <dbReference type="EMBL" id="GBE83389.1"/>
    </source>
</evidence>
<dbReference type="GeneID" id="38780306"/>
<feature type="compositionally biased region" description="Pro residues" evidence="1">
    <location>
        <begin position="132"/>
        <end position="142"/>
    </location>
</feature>
<evidence type="ECO:0000313" key="3">
    <source>
        <dbReference type="Proteomes" id="UP000287166"/>
    </source>
</evidence>
<keyword evidence="3" id="KW-1185">Reference proteome</keyword>
<dbReference type="EMBL" id="BFAD01000005">
    <property type="protein sequence ID" value="GBE83389.1"/>
    <property type="molecule type" value="Genomic_DNA"/>
</dbReference>
<proteinExistence type="predicted"/>
<feature type="compositionally biased region" description="Low complexity" evidence="1">
    <location>
        <begin position="148"/>
        <end position="166"/>
    </location>
</feature>
<reference evidence="2 3" key="1">
    <citation type="journal article" date="2018" name="Sci. Rep.">
        <title>Genome sequence of the cauliflower mushroom Sparassis crispa (Hanabiratake) and its association with beneficial usage.</title>
        <authorList>
            <person name="Kiyama R."/>
            <person name="Furutani Y."/>
            <person name="Kawaguchi K."/>
            <person name="Nakanishi T."/>
        </authorList>
    </citation>
    <scope>NUCLEOTIDE SEQUENCE [LARGE SCALE GENOMIC DNA]</scope>
</reference>
<gene>
    <name evidence="2" type="ORF">SCP_0504370</name>
</gene>